<dbReference type="SUPFAM" id="SSF102114">
    <property type="entry name" value="Radical SAM enzymes"/>
    <property type="match status" value="1"/>
</dbReference>
<dbReference type="Proteomes" id="UP000070633">
    <property type="component" value="Unassembled WGS sequence"/>
</dbReference>
<evidence type="ECO:0000256" key="8">
    <source>
        <dbReference type="ARBA" id="ARBA00023004"/>
    </source>
</evidence>
<sequence>KEVGDAVTYVFNRNINFTNVCNNFCKFCAFSKPESSPGAYTLSKKQVSEKVRKAVDRGATEICFQGGINPKLDFEDYLDYLRAIREVSEKVHIHAYSPSEIHHMKKKSGLDIEEVLKILKDEGLNSVPGTAAEILVDRVRKIICPNRISAKRWEEIIRMCHKLGIPTSATLMYGHVETPREIAIHLNKIREIQKDTGGFTELVPLAFASENTQLQKEGLVKDLGPEYHLKIHAVSRLMLSGWIRNIQTSWVKLGPELAKRTLNAGANDFSGTLMEENITGAAGGKFNRLEPEEIRKLISEKGKIPVERTTTYNHVKK</sequence>
<comment type="caution">
    <text evidence="12">The sequence shown here is derived from an EMBL/GenBank/DDBJ whole genome shotgun (WGS) entry which is preliminary data.</text>
</comment>
<dbReference type="SFLD" id="SFLDS00029">
    <property type="entry name" value="Radical_SAM"/>
    <property type="match status" value="1"/>
</dbReference>
<keyword evidence="6" id="KW-0949">S-adenosyl-L-methionine</keyword>
<dbReference type="SFLD" id="SFLDG01064">
    <property type="entry name" value="F420__menaquinone_cofactor_bio"/>
    <property type="match status" value="1"/>
</dbReference>
<evidence type="ECO:0000313" key="13">
    <source>
        <dbReference type="Proteomes" id="UP000070633"/>
    </source>
</evidence>
<comment type="catalytic activity">
    <reaction evidence="10">
        <text>5-amino-6-(D-ribitylamino)uracil + L-tyrosine + S-adenosyl-L-methionine = 5-amino-5-(4-hydroxybenzyl)-6-(D-ribitylimino)-5,6-dihydrouracil + 2-iminoacetate + 5'-deoxyadenosine + L-methionine + H(+)</text>
        <dbReference type="Rhea" id="RHEA:55200"/>
        <dbReference type="ChEBI" id="CHEBI:15378"/>
        <dbReference type="ChEBI" id="CHEBI:15934"/>
        <dbReference type="ChEBI" id="CHEBI:17319"/>
        <dbReference type="ChEBI" id="CHEBI:57844"/>
        <dbReference type="ChEBI" id="CHEBI:58315"/>
        <dbReference type="ChEBI" id="CHEBI:59789"/>
        <dbReference type="ChEBI" id="CHEBI:77846"/>
        <dbReference type="ChEBI" id="CHEBI:85936"/>
        <dbReference type="EC" id="2.5.1.147"/>
    </reaction>
</comment>
<organism evidence="12 13">
    <name type="scientific">candidate division MSBL1 archaeon SCGC-AAA382M17</name>
    <dbReference type="NCBI Taxonomy" id="1698284"/>
    <lineage>
        <taxon>Archaea</taxon>
        <taxon>Methanobacteriati</taxon>
        <taxon>Methanobacteriota</taxon>
        <taxon>candidate division MSBL1</taxon>
    </lineage>
</organism>
<evidence type="ECO:0000256" key="10">
    <source>
        <dbReference type="ARBA" id="ARBA00048468"/>
    </source>
</evidence>
<reference evidence="12 13" key="1">
    <citation type="journal article" date="2016" name="Sci. Rep.">
        <title>Metabolic traits of an uncultured archaeal lineage -MSBL1- from brine pools of the Red Sea.</title>
        <authorList>
            <person name="Mwirichia R."/>
            <person name="Alam I."/>
            <person name="Rashid M."/>
            <person name="Vinu M."/>
            <person name="Ba-Alawi W."/>
            <person name="Anthony Kamau A."/>
            <person name="Kamanda Ngugi D."/>
            <person name="Goker M."/>
            <person name="Klenk H.P."/>
            <person name="Bajic V."/>
            <person name="Stingl U."/>
        </authorList>
    </citation>
    <scope>NUCLEOTIDE SEQUENCE [LARGE SCALE GENOMIC DNA]</scope>
    <source>
        <strain evidence="12">SCGC-AAA382M17</strain>
    </source>
</reference>
<dbReference type="SFLD" id="SFLDF00342">
    <property type="entry name" value="cyclic_dehypoxanthine_futalosi"/>
    <property type="match status" value="1"/>
</dbReference>
<proteinExistence type="predicted"/>
<name>A0ABR5TJH7_9EURY</name>
<protein>
    <recommendedName>
        <fullName evidence="3">5-amino-6-(D-ribitylamino)uracil--L-tyrosine 4-hydroxyphenyl transferase</fullName>
        <ecNumber evidence="3">2.5.1.147</ecNumber>
    </recommendedName>
</protein>
<dbReference type="Pfam" id="PF19288">
    <property type="entry name" value="CofH_C"/>
    <property type="match status" value="1"/>
</dbReference>
<dbReference type="InterPro" id="IPR013785">
    <property type="entry name" value="Aldolase_TIM"/>
</dbReference>
<evidence type="ECO:0000256" key="1">
    <source>
        <dbReference type="ARBA" id="ARBA00001966"/>
    </source>
</evidence>
<dbReference type="InterPro" id="IPR007197">
    <property type="entry name" value="rSAM"/>
</dbReference>
<dbReference type="SFLD" id="SFLDG01388">
    <property type="entry name" value="7_8-didemethyl-8-hydroxy-5-dea"/>
    <property type="match status" value="1"/>
</dbReference>
<dbReference type="InterPro" id="IPR058240">
    <property type="entry name" value="rSAM_sf"/>
</dbReference>
<dbReference type="InterPro" id="IPR019940">
    <property type="entry name" value="CofH_family"/>
</dbReference>
<dbReference type="SFLD" id="SFLDF00343">
    <property type="entry name" value="aminofutalosine_synthase_(mqnE"/>
    <property type="match status" value="1"/>
</dbReference>
<dbReference type="SFLD" id="SFLDG01082">
    <property type="entry name" value="B12-binding_domain_containing"/>
    <property type="match status" value="1"/>
</dbReference>
<evidence type="ECO:0000256" key="3">
    <source>
        <dbReference type="ARBA" id="ARBA00012289"/>
    </source>
</evidence>
<keyword evidence="13" id="KW-1185">Reference proteome</keyword>
<dbReference type="EC" id="2.5.1.147" evidence="3"/>
<dbReference type="PANTHER" id="PTHR43076">
    <property type="entry name" value="FO SYNTHASE (COFH)"/>
    <property type="match status" value="1"/>
</dbReference>
<evidence type="ECO:0000256" key="2">
    <source>
        <dbReference type="ARBA" id="ARBA00004712"/>
    </source>
</evidence>
<dbReference type="Pfam" id="PF04055">
    <property type="entry name" value="Radical_SAM"/>
    <property type="match status" value="1"/>
</dbReference>
<keyword evidence="4" id="KW-0004">4Fe-4S</keyword>
<dbReference type="InterPro" id="IPR045567">
    <property type="entry name" value="CofH/MnqC-like_C"/>
</dbReference>
<evidence type="ECO:0000259" key="11">
    <source>
        <dbReference type="PROSITE" id="PS51918"/>
    </source>
</evidence>
<feature type="domain" description="Radical SAM core" evidence="11">
    <location>
        <begin position="7"/>
        <end position="244"/>
    </location>
</feature>
<dbReference type="SFLD" id="SFLDG01389">
    <property type="entry name" value="menaquinone_synthsis_involved"/>
    <property type="match status" value="1"/>
</dbReference>
<dbReference type="InterPro" id="IPR034405">
    <property type="entry name" value="F420"/>
</dbReference>
<dbReference type="Gene3D" id="3.20.20.70">
    <property type="entry name" value="Aldolase class I"/>
    <property type="match status" value="1"/>
</dbReference>
<dbReference type="CDD" id="cd01335">
    <property type="entry name" value="Radical_SAM"/>
    <property type="match status" value="1"/>
</dbReference>
<dbReference type="NCBIfam" id="TIGR03551">
    <property type="entry name" value="F420_cofH"/>
    <property type="match status" value="1"/>
</dbReference>
<dbReference type="EMBL" id="LHYI01000036">
    <property type="protein sequence ID" value="KXB08021.1"/>
    <property type="molecule type" value="Genomic_DNA"/>
</dbReference>
<evidence type="ECO:0000256" key="7">
    <source>
        <dbReference type="ARBA" id="ARBA00022723"/>
    </source>
</evidence>
<evidence type="ECO:0000256" key="5">
    <source>
        <dbReference type="ARBA" id="ARBA00022679"/>
    </source>
</evidence>
<feature type="non-terminal residue" evidence="12">
    <location>
        <position position="1"/>
    </location>
</feature>
<dbReference type="InterPro" id="IPR006638">
    <property type="entry name" value="Elp3/MiaA/NifB-like_rSAM"/>
</dbReference>
<dbReference type="SMART" id="SM00729">
    <property type="entry name" value="Elp3"/>
    <property type="match status" value="1"/>
</dbReference>
<dbReference type="PROSITE" id="PS51918">
    <property type="entry name" value="RADICAL_SAM"/>
    <property type="match status" value="1"/>
</dbReference>
<keyword evidence="9" id="KW-0411">Iron-sulfur</keyword>
<dbReference type="NCBIfam" id="TIGR00423">
    <property type="entry name" value="CofH family radical SAM protein"/>
    <property type="match status" value="1"/>
</dbReference>
<gene>
    <name evidence="12" type="ORF">AKJ55_01555</name>
</gene>
<evidence type="ECO:0000256" key="6">
    <source>
        <dbReference type="ARBA" id="ARBA00022691"/>
    </source>
</evidence>
<dbReference type="PIRSF" id="PIRSF004762">
    <property type="entry name" value="CHP00423"/>
    <property type="match status" value="1"/>
</dbReference>
<evidence type="ECO:0000256" key="9">
    <source>
        <dbReference type="ARBA" id="ARBA00023014"/>
    </source>
</evidence>
<keyword evidence="8" id="KW-0408">Iron</keyword>
<comment type="cofactor">
    <cofactor evidence="1">
        <name>[4Fe-4S] cluster</name>
        <dbReference type="ChEBI" id="CHEBI:49883"/>
    </cofactor>
</comment>
<comment type="pathway">
    <text evidence="2">Cofactor biosynthesis; coenzyme F0 biosynthesis.</text>
</comment>
<dbReference type="PANTHER" id="PTHR43076:SF1">
    <property type="entry name" value="LIPOYL SYNTHASE 2"/>
    <property type="match status" value="1"/>
</dbReference>
<keyword evidence="7" id="KW-0479">Metal-binding</keyword>
<keyword evidence="5" id="KW-0808">Transferase</keyword>
<evidence type="ECO:0000313" key="12">
    <source>
        <dbReference type="EMBL" id="KXB08021.1"/>
    </source>
</evidence>
<dbReference type="InterPro" id="IPR020050">
    <property type="entry name" value="FO_synthase_su2"/>
</dbReference>
<accession>A0ABR5TJH7</accession>
<evidence type="ECO:0000256" key="4">
    <source>
        <dbReference type="ARBA" id="ARBA00022485"/>
    </source>
</evidence>